<comment type="caution">
    <text evidence="1">The sequence shown here is derived from an EMBL/GenBank/DDBJ whole genome shotgun (WGS) entry which is preliminary data.</text>
</comment>
<proteinExistence type="predicted"/>
<dbReference type="InterPro" id="IPR009467">
    <property type="entry name" value="Glycolipid-bd_prot_put"/>
</dbReference>
<dbReference type="OrthoDB" id="7347529at2"/>
<dbReference type="SUPFAM" id="SSF159275">
    <property type="entry name" value="PA1994-like"/>
    <property type="match status" value="1"/>
</dbReference>
<dbReference type="EMBL" id="VDUZ01000061">
    <property type="protein sequence ID" value="TXL70348.1"/>
    <property type="molecule type" value="Genomic_DNA"/>
</dbReference>
<gene>
    <name evidence="1" type="ORF">FHP25_35055</name>
</gene>
<reference evidence="1 2" key="1">
    <citation type="submission" date="2019-06" db="EMBL/GenBank/DDBJ databases">
        <title>New taxonomy in bacterial strain CC-CFT640, isolated from vineyard.</title>
        <authorList>
            <person name="Lin S.-Y."/>
            <person name="Tsai C.-F."/>
            <person name="Young C.-C."/>
        </authorList>
    </citation>
    <scope>NUCLEOTIDE SEQUENCE [LARGE SCALE GENOMIC DNA]</scope>
    <source>
        <strain evidence="1 2">CC-CFT640</strain>
    </source>
</reference>
<accession>A0A5C8P9Y1</accession>
<keyword evidence="2" id="KW-1185">Reference proteome</keyword>
<protein>
    <submittedName>
        <fullName evidence="1">Uncharacterized protein</fullName>
    </submittedName>
</protein>
<evidence type="ECO:0000313" key="1">
    <source>
        <dbReference type="EMBL" id="TXL70348.1"/>
    </source>
</evidence>
<evidence type="ECO:0000313" key="2">
    <source>
        <dbReference type="Proteomes" id="UP000321638"/>
    </source>
</evidence>
<dbReference type="AlphaFoldDB" id="A0A5C8P9Y1"/>
<organism evidence="1 2">
    <name type="scientific">Vineibacter terrae</name>
    <dbReference type="NCBI Taxonomy" id="2586908"/>
    <lineage>
        <taxon>Bacteria</taxon>
        <taxon>Pseudomonadati</taxon>
        <taxon>Pseudomonadota</taxon>
        <taxon>Alphaproteobacteria</taxon>
        <taxon>Hyphomicrobiales</taxon>
        <taxon>Vineibacter</taxon>
    </lineage>
</organism>
<dbReference type="Pfam" id="PF06475">
    <property type="entry name" value="Glycolipid_bind"/>
    <property type="match status" value="1"/>
</dbReference>
<dbReference type="Proteomes" id="UP000321638">
    <property type="component" value="Unassembled WGS sequence"/>
</dbReference>
<sequence>MRWRWRSWRTVLRSSPAAATSWHRTVDHQVRKSRFTSSQAPAAAAGSGRWGTASVEDRGMIRTIVARWQDWAGEGLQQLVLTEAPAQIVAEVSVIGAEEGERVAASFRIQCDGAWRTRRLQASVLGDERRIDLVGDGEGTWHDADGRTLSGLAGAIDVDLPLTPFTNTLPIRRLDLRAGQSADLRVVYVILPAFTVSVDPQRYTCLEPMRRYRYESLDSDFVREVEVDADGLVVTYPDLFRRVV</sequence>
<name>A0A5C8P9Y1_9HYPH</name>